<evidence type="ECO:0000313" key="2">
    <source>
        <dbReference type="Proteomes" id="UP000005012"/>
    </source>
</evidence>
<evidence type="ECO:0008006" key="3">
    <source>
        <dbReference type="Google" id="ProtNLM"/>
    </source>
</evidence>
<dbReference type="PATRIC" id="fig|1157951.4.peg.3411"/>
<dbReference type="NCBIfam" id="TIGR04255">
    <property type="entry name" value="sporadTIGR04255"/>
    <property type="match status" value="1"/>
</dbReference>
<reference evidence="1 2" key="1">
    <citation type="journal article" date="2012" name="J. Bacteriol.">
        <title>Complete Genome Sequence of Providencia stuartii Clinical Isolate MRSN 2154.</title>
        <authorList>
            <person name="Clifford R.J."/>
            <person name="Hang J."/>
            <person name="Riley M.C."/>
            <person name="Onmus-Leone F."/>
            <person name="Kuschner R.A."/>
            <person name="Lesho E.P."/>
            <person name="Waterman P.E."/>
        </authorList>
    </citation>
    <scope>NUCLEOTIDE SEQUENCE [LARGE SCALE GENOMIC DNA]</scope>
    <source>
        <strain evidence="1 2">MRSN 2154</strain>
    </source>
</reference>
<organism evidence="1 2">
    <name type="scientific">Providencia stuartii (strain MRSN 2154)</name>
    <dbReference type="NCBI Taxonomy" id="1157951"/>
    <lineage>
        <taxon>Bacteria</taxon>
        <taxon>Pseudomonadati</taxon>
        <taxon>Pseudomonadota</taxon>
        <taxon>Gammaproteobacteria</taxon>
        <taxon>Enterobacterales</taxon>
        <taxon>Morganellaceae</taxon>
        <taxon>Providencia</taxon>
    </lineage>
</organism>
<dbReference type="OrthoDB" id="9128512at2"/>
<dbReference type="EMBL" id="CP003488">
    <property type="protein sequence ID" value="AFH95210.1"/>
    <property type="molecule type" value="Genomic_DNA"/>
</dbReference>
<dbReference type="AlphaFoldDB" id="A0A140NRD0"/>
<dbReference type="Proteomes" id="UP000005012">
    <property type="component" value="Chromosome"/>
</dbReference>
<proteinExistence type="predicted"/>
<dbReference type="InterPro" id="IPR026349">
    <property type="entry name" value="CHP04255"/>
</dbReference>
<protein>
    <recommendedName>
        <fullName evidence="3">TIGR04255 family protein</fullName>
    </recommendedName>
</protein>
<accession>A0A140NRD0</accession>
<gene>
    <name evidence="1" type="ordered locus">S70_16990</name>
</gene>
<dbReference type="HOGENOM" id="CLU_1000663_0_0_6"/>
<evidence type="ECO:0000313" key="1">
    <source>
        <dbReference type="EMBL" id="AFH95210.1"/>
    </source>
</evidence>
<name>A0A140NRD0_PROSM</name>
<reference evidence="2" key="2">
    <citation type="submission" date="2012-04" db="EMBL/GenBank/DDBJ databases">
        <title>Complete genome sequence of Providencia stuartii clinical isolate MRSN 2154.</title>
        <authorList>
            <person name="Clifford R.J."/>
            <person name="Hang J."/>
            <person name="Riley M.C."/>
            <person name="Onmus-Leone F."/>
            <person name="Kuschner R.A."/>
            <person name="Lesho E.P."/>
            <person name="Waterman P.E."/>
        </authorList>
    </citation>
    <scope>NUCLEOTIDE SEQUENCE [LARGE SCALE GENOMIC DNA]</scope>
    <source>
        <strain evidence="2">MRSN 2154</strain>
    </source>
</reference>
<dbReference type="RefSeq" id="WP_014657906.1">
    <property type="nucleotide sequence ID" value="NC_017731.1"/>
</dbReference>
<sequence length="287" mass="33270">MTKYILKNSPLVMVLLDLRFSTILDEILDKGISEFKMALYKLGYTMQEETMINSVDASPSKVQGFEFKMDTKKRWDFITINRDAGVILTDSSLCLRVTNYESFENFQSDWIKVLRSFLNCFPDAVNAGMKRIGLRYVDVFFPHKGRPYSDLISEKFLSENQRNLSKDKDSLHFNIHRQDTKHGTLNATLEERYPINGAFNIFPENLMEPDPLSMTVPQKPFWEENATLGKYAILDIDHAWKCKEQTINLSEENILEKLTSLHSDSSSLFWGYLSEFADATWEKHSIS</sequence>
<dbReference type="KEGG" id="psi:S70_16990"/>